<organism evidence="1 2">
    <name type="scientific">Edaphobacter modestus</name>
    <dbReference type="NCBI Taxonomy" id="388466"/>
    <lineage>
        <taxon>Bacteria</taxon>
        <taxon>Pseudomonadati</taxon>
        <taxon>Acidobacteriota</taxon>
        <taxon>Terriglobia</taxon>
        <taxon>Terriglobales</taxon>
        <taxon>Acidobacteriaceae</taxon>
        <taxon>Edaphobacter</taxon>
    </lineage>
</organism>
<name>A0A4Q7Y1Q6_9BACT</name>
<comment type="caution">
    <text evidence="1">The sequence shown here is derived from an EMBL/GenBank/DDBJ whole genome shotgun (WGS) entry which is preliminary data.</text>
</comment>
<dbReference type="RefSeq" id="WP_130424964.1">
    <property type="nucleotide sequence ID" value="NZ_SHKW01000007.1"/>
</dbReference>
<dbReference type="Proteomes" id="UP000292958">
    <property type="component" value="Unassembled WGS sequence"/>
</dbReference>
<keyword evidence="2" id="KW-1185">Reference proteome</keyword>
<accession>A0A4Q7Y1Q6</accession>
<dbReference type="OrthoDB" id="9838724at2"/>
<proteinExistence type="predicted"/>
<reference evidence="1 2" key="1">
    <citation type="submission" date="2019-02" db="EMBL/GenBank/DDBJ databases">
        <title>Genomic Encyclopedia of Archaeal and Bacterial Type Strains, Phase II (KMG-II): from individual species to whole genera.</title>
        <authorList>
            <person name="Goeker M."/>
        </authorList>
    </citation>
    <scope>NUCLEOTIDE SEQUENCE [LARGE SCALE GENOMIC DNA]</scope>
    <source>
        <strain evidence="1 2">DSM 18101</strain>
    </source>
</reference>
<sequence length="86" mass="9679">MSIEDVLIHYGFRSQGSVFPYLTVAEWVHPTATNLHQRACTVLQFGHRAIVHCRVGTPIYSISAHDVEHLLRREFGCFSSLPTAQA</sequence>
<dbReference type="AlphaFoldDB" id="A0A4Q7Y1Q6"/>
<protein>
    <submittedName>
        <fullName evidence="1">Uncharacterized protein</fullName>
    </submittedName>
</protein>
<dbReference type="EMBL" id="SHKW01000007">
    <property type="protein sequence ID" value="RZU29695.1"/>
    <property type="molecule type" value="Genomic_DNA"/>
</dbReference>
<gene>
    <name evidence="1" type="ORF">BDD14_6300</name>
</gene>
<evidence type="ECO:0000313" key="2">
    <source>
        <dbReference type="Proteomes" id="UP000292958"/>
    </source>
</evidence>
<evidence type="ECO:0000313" key="1">
    <source>
        <dbReference type="EMBL" id="RZU29695.1"/>
    </source>
</evidence>